<dbReference type="RefSeq" id="WP_033081675.1">
    <property type="nucleotide sequence ID" value="NZ_JQEC01000015.1"/>
</dbReference>
<name>A0A099KWX4_COLPS</name>
<evidence type="ECO:0000256" key="1">
    <source>
        <dbReference type="SAM" id="SignalP"/>
    </source>
</evidence>
<sequence length="114" mass="13223">MKVSTIKFFKNVIIVSLLVFCNLTSANNITVDKVNNYPYKNLINRTDDIKIFYITRDGSQTCNVEIILKNMKWTSIEMEVKKENFNDDILSNCLTKDKAEIILFQTFLQFGQGL</sequence>
<evidence type="ECO:0008006" key="4">
    <source>
        <dbReference type="Google" id="ProtNLM"/>
    </source>
</evidence>
<organism evidence="2 3">
    <name type="scientific">Colwellia psychrerythraea</name>
    <name type="common">Vibrio psychroerythus</name>
    <dbReference type="NCBI Taxonomy" id="28229"/>
    <lineage>
        <taxon>Bacteria</taxon>
        <taxon>Pseudomonadati</taxon>
        <taxon>Pseudomonadota</taxon>
        <taxon>Gammaproteobacteria</taxon>
        <taxon>Alteromonadales</taxon>
        <taxon>Colwelliaceae</taxon>
        <taxon>Colwellia</taxon>
    </lineage>
</organism>
<dbReference type="OrthoDB" id="6228295at2"/>
<keyword evidence="1" id="KW-0732">Signal</keyword>
<feature type="chain" id="PRO_5001949264" description="Lipoprotein" evidence="1">
    <location>
        <begin position="27"/>
        <end position="114"/>
    </location>
</feature>
<comment type="caution">
    <text evidence="2">The sequence shown here is derived from an EMBL/GenBank/DDBJ whole genome shotgun (WGS) entry which is preliminary data.</text>
</comment>
<gene>
    <name evidence="2" type="ORF">GAB14E_2016</name>
</gene>
<dbReference type="Proteomes" id="UP000029868">
    <property type="component" value="Unassembled WGS sequence"/>
</dbReference>
<dbReference type="AlphaFoldDB" id="A0A099KWX4"/>
<reference evidence="2 3" key="1">
    <citation type="submission" date="2014-08" db="EMBL/GenBank/DDBJ databases">
        <title>Genomic and Phenotypic Diversity of Colwellia psychrerythraea strains from Disparate Marine Basins.</title>
        <authorList>
            <person name="Techtmann S.M."/>
            <person name="Stelling S.C."/>
            <person name="Utturkar S.M."/>
            <person name="Alshibli N."/>
            <person name="Harris A."/>
            <person name="Brown S.D."/>
            <person name="Hazen T.C."/>
        </authorList>
    </citation>
    <scope>NUCLEOTIDE SEQUENCE [LARGE SCALE GENOMIC DNA]</scope>
    <source>
        <strain evidence="2 3">GAB14E</strain>
    </source>
</reference>
<dbReference type="PATRIC" id="fig|28229.3.peg.1627"/>
<protein>
    <recommendedName>
        <fullName evidence="4">Lipoprotein</fullName>
    </recommendedName>
</protein>
<dbReference type="EMBL" id="JQEC01000015">
    <property type="protein sequence ID" value="KGJ95234.1"/>
    <property type="molecule type" value="Genomic_DNA"/>
</dbReference>
<proteinExistence type="predicted"/>
<feature type="signal peptide" evidence="1">
    <location>
        <begin position="1"/>
        <end position="26"/>
    </location>
</feature>
<accession>A0A099KWX4</accession>
<evidence type="ECO:0000313" key="3">
    <source>
        <dbReference type="Proteomes" id="UP000029868"/>
    </source>
</evidence>
<evidence type="ECO:0000313" key="2">
    <source>
        <dbReference type="EMBL" id="KGJ95234.1"/>
    </source>
</evidence>